<dbReference type="Gene3D" id="3.10.270.10">
    <property type="entry name" value="Urate Oxidase"/>
    <property type="match status" value="1"/>
</dbReference>
<name>A0A2X3HJ52_KLEPN</name>
<dbReference type="Proteomes" id="UP000251123">
    <property type="component" value="Unassembled WGS sequence"/>
</dbReference>
<dbReference type="InterPro" id="IPR011004">
    <property type="entry name" value="Trimer_LpxA-like_sf"/>
</dbReference>
<evidence type="ECO:0000313" key="3">
    <source>
        <dbReference type="Proteomes" id="UP000251123"/>
    </source>
</evidence>
<dbReference type="Gene3D" id="2.160.10.10">
    <property type="entry name" value="Hexapeptide repeat proteins"/>
    <property type="match status" value="1"/>
</dbReference>
<dbReference type="SUPFAM" id="SSF51161">
    <property type="entry name" value="Trimeric LpxA-like enzymes"/>
    <property type="match status" value="1"/>
</dbReference>
<keyword evidence="1 2" id="KW-0378">Hydrolase</keyword>
<sequence>MSMAAKQTLCPGMLPDIQSTKGDDEGESLSWVGMEQIDLPVDIAGRPVAAKVNAGINLLSSPEAEKGIHMSRLYLLLDELTQGEMTPDLLQRVLKAFLVSHQGRSDEASIEISGEVLLSRKSLNSNHSGWKAYPLTLSAELRQSFTVTLKVGIPYSSTCPASAALSRHVAGLQFSKDFGNRIDRLPAAEIADWLVEKGMPATPHSQRSWAWVSILLNSEAKSLPVIELIDYAEVALGTAVQTVVKRSDEQAFAVANGQNLMFCEDAARRLHNVFRSAPFCEALISGSSIRKVCILIMPLPVFTGKEVIMLRKNPSGHTPIVSTKAYIDPTRSFVGVLLFMIMFTSDPMRLSRADELNAEGDMNPIIIHSHSNIQDGVVIHSKSGAPVAIGSGTSIAHRAIVHGPCQVDERVFIGFNSVLFNCHIQTGCVIRYNAVVDGVTLPENTYIPSTERVGPDSDLKSYSRVDPLLYNFQKKWPVPTLNWSKVIRSYAMNSEYGSASAVNVTPYY</sequence>
<evidence type="ECO:0000256" key="1">
    <source>
        <dbReference type="ARBA" id="ARBA00022801"/>
    </source>
</evidence>
<dbReference type="Pfam" id="PF02649">
    <property type="entry name" value="GCHY-1"/>
    <property type="match status" value="1"/>
</dbReference>
<accession>A0A2X3HJ52</accession>
<dbReference type="EMBL" id="UASN01000023">
    <property type="protein sequence ID" value="SQC71214.1"/>
    <property type="molecule type" value="Genomic_DNA"/>
</dbReference>
<dbReference type="PANTHER" id="PTHR36445">
    <property type="entry name" value="GTP CYCLOHYDROLASE MPTA"/>
    <property type="match status" value="1"/>
</dbReference>
<dbReference type="GO" id="GO:0003934">
    <property type="term" value="F:GTP cyclohydrolase I activity"/>
    <property type="evidence" value="ECO:0007669"/>
    <property type="project" value="InterPro"/>
</dbReference>
<gene>
    <name evidence="2" type="primary">yrdA_3</name>
    <name evidence="2" type="ORF">NCTC9601_06414</name>
</gene>
<dbReference type="PANTHER" id="PTHR36445:SF1">
    <property type="entry name" value="GTP CYCLOHYDROLASE MPTA"/>
    <property type="match status" value="1"/>
</dbReference>
<reference evidence="2 3" key="1">
    <citation type="submission" date="2018-06" db="EMBL/GenBank/DDBJ databases">
        <authorList>
            <consortium name="Pathogen Informatics"/>
            <person name="Doyle S."/>
        </authorList>
    </citation>
    <scope>NUCLEOTIDE SEQUENCE [LARGE SCALE GENOMIC DNA]</scope>
    <source>
        <strain evidence="2 3">NCTC9601</strain>
    </source>
</reference>
<dbReference type="AlphaFoldDB" id="A0A2X3HJ52"/>
<dbReference type="NCBIfam" id="NF010200">
    <property type="entry name" value="PRK13674.1-1"/>
    <property type="match status" value="1"/>
</dbReference>
<dbReference type="InterPro" id="IPR003801">
    <property type="entry name" value="GTP_cyclohydrolase_FolE2/MptA"/>
</dbReference>
<protein>
    <submittedName>
        <fullName evidence="2">GTP cyclohydrolase I</fullName>
    </submittedName>
</protein>
<evidence type="ECO:0000313" key="2">
    <source>
        <dbReference type="EMBL" id="SQC71214.1"/>
    </source>
</evidence>
<proteinExistence type="predicted"/>
<organism evidence="2 3">
    <name type="scientific">Klebsiella pneumoniae</name>
    <dbReference type="NCBI Taxonomy" id="573"/>
    <lineage>
        <taxon>Bacteria</taxon>
        <taxon>Pseudomonadati</taxon>
        <taxon>Pseudomonadota</taxon>
        <taxon>Gammaproteobacteria</taxon>
        <taxon>Enterobacterales</taxon>
        <taxon>Enterobacteriaceae</taxon>
        <taxon>Klebsiella/Raoultella group</taxon>
        <taxon>Klebsiella</taxon>
        <taxon>Klebsiella pneumoniae complex</taxon>
    </lineage>
</organism>